<organism evidence="1 2">
    <name type="scientific">Melastoma candidum</name>
    <dbReference type="NCBI Taxonomy" id="119954"/>
    <lineage>
        <taxon>Eukaryota</taxon>
        <taxon>Viridiplantae</taxon>
        <taxon>Streptophyta</taxon>
        <taxon>Embryophyta</taxon>
        <taxon>Tracheophyta</taxon>
        <taxon>Spermatophyta</taxon>
        <taxon>Magnoliopsida</taxon>
        <taxon>eudicotyledons</taxon>
        <taxon>Gunneridae</taxon>
        <taxon>Pentapetalae</taxon>
        <taxon>rosids</taxon>
        <taxon>malvids</taxon>
        <taxon>Myrtales</taxon>
        <taxon>Melastomataceae</taxon>
        <taxon>Melastomatoideae</taxon>
        <taxon>Melastomateae</taxon>
        <taxon>Melastoma</taxon>
    </lineage>
</organism>
<proteinExistence type="predicted"/>
<keyword evidence="2" id="KW-1185">Reference proteome</keyword>
<dbReference type="Proteomes" id="UP001057402">
    <property type="component" value="Chromosome 2"/>
</dbReference>
<protein>
    <submittedName>
        <fullName evidence="1">Uncharacterized protein</fullName>
    </submittedName>
</protein>
<accession>A0ACB9S2K6</accession>
<sequence>MVSEVSSVKSNLAGLGYELDELQKIVSSMDWRMGSLVSQLQWTLDGVKYLCQVAEGHRVEMPKIFQEQIKISGSSRGLLTSPETLSLKGIADALALTSSRSASDVQDGGDRLDDKPKTLPRTASTRC</sequence>
<reference evidence="2" key="1">
    <citation type="journal article" date="2023" name="Front. Plant Sci.">
        <title>Chromosomal-level genome assembly of Melastoma candidum provides insights into trichome evolution.</title>
        <authorList>
            <person name="Zhong Y."/>
            <person name="Wu W."/>
            <person name="Sun C."/>
            <person name="Zou P."/>
            <person name="Liu Y."/>
            <person name="Dai S."/>
            <person name="Zhou R."/>
        </authorList>
    </citation>
    <scope>NUCLEOTIDE SEQUENCE [LARGE SCALE GENOMIC DNA]</scope>
</reference>
<dbReference type="EMBL" id="CM042881">
    <property type="protein sequence ID" value="KAI4385590.1"/>
    <property type="molecule type" value="Genomic_DNA"/>
</dbReference>
<gene>
    <name evidence="1" type="ORF">MLD38_003597</name>
</gene>
<evidence type="ECO:0000313" key="2">
    <source>
        <dbReference type="Proteomes" id="UP001057402"/>
    </source>
</evidence>
<comment type="caution">
    <text evidence="1">The sequence shown here is derived from an EMBL/GenBank/DDBJ whole genome shotgun (WGS) entry which is preliminary data.</text>
</comment>
<name>A0ACB9S2K6_9MYRT</name>
<evidence type="ECO:0000313" key="1">
    <source>
        <dbReference type="EMBL" id="KAI4385590.1"/>
    </source>
</evidence>